<dbReference type="Proteomes" id="UP000641741">
    <property type="component" value="Unassembled WGS sequence"/>
</dbReference>
<evidence type="ECO:0000313" key="4">
    <source>
        <dbReference type="EMBL" id="MBC5696301.1"/>
    </source>
</evidence>
<dbReference type="Pfam" id="PF01520">
    <property type="entry name" value="Amidase_3"/>
    <property type="match status" value="1"/>
</dbReference>
<dbReference type="PANTHER" id="PTHR30404">
    <property type="entry name" value="N-ACETYLMURAMOYL-L-ALANINE AMIDASE"/>
    <property type="match status" value="1"/>
</dbReference>
<evidence type="ECO:0000256" key="2">
    <source>
        <dbReference type="SAM" id="SignalP"/>
    </source>
</evidence>
<comment type="caution">
    <text evidence="4">The sequence shown here is derived from an EMBL/GenBank/DDBJ whole genome shotgun (WGS) entry which is preliminary data.</text>
</comment>
<keyword evidence="2" id="KW-0732">Signal</keyword>
<evidence type="ECO:0000259" key="3">
    <source>
        <dbReference type="SMART" id="SM00646"/>
    </source>
</evidence>
<accession>A0ABR7GPR0</accession>
<feature type="chain" id="PRO_5046856344" evidence="2">
    <location>
        <begin position="22"/>
        <end position="235"/>
    </location>
</feature>
<dbReference type="SUPFAM" id="SSF53187">
    <property type="entry name" value="Zn-dependent exopeptidases"/>
    <property type="match status" value="1"/>
</dbReference>
<dbReference type="CDD" id="cd02696">
    <property type="entry name" value="MurNAc-LAA"/>
    <property type="match status" value="1"/>
</dbReference>
<dbReference type="InterPro" id="IPR050695">
    <property type="entry name" value="N-acetylmuramoyl_amidase_3"/>
</dbReference>
<evidence type="ECO:0000256" key="1">
    <source>
        <dbReference type="ARBA" id="ARBA00022801"/>
    </source>
</evidence>
<name>A0ABR7GPR0_9FIRM</name>
<organism evidence="4 5">
    <name type="scientific">Agathobaculum hominis</name>
    <dbReference type="NCBI Taxonomy" id="2763014"/>
    <lineage>
        <taxon>Bacteria</taxon>
        <taxon>Bacillati</taxon>
        <taxon>Bacillota</taxon>
        <taxon>Clostridia</taxon>
        <taxon>Eubacteriales</taxon>
        <taxon>Butyricicoccaceae</taxon>
        <taxon>Agathobaculum</taxon>
    </lineage>
</organism>
<feature type="domain" description="MurNAc-LAA" evidence="3">
    <location>
        <begin position="114"/>
        <end position="227"/>
    </location>
</feature>
<keyword evidence="5" id="KW-1185">Reference proteome</keyword>
<dbReference type="SMART" id="SM00646">
    <property type="entry name" value="Ami_3"/>
    <property type="match status" value="1"/>
</dbReference>
<sequence>MRGRCLSAVGAVLAIALFTLAASPCTAVLRTVLENTASATLVIDAGHGGFDGGAVSERGVSEQAINLSVAQRVRALACFFGVQTAMTRADEGALDYDPSRSVRENKVADIHARERIVQSISSPVFVSIHLNKFSDPQYHGAQVFYSANSAFGKPLAEALQSALISGCDPENRRQAKQAESSVYLMRVLTCPAVIVECGFLSNPDEETRLADENYHKKLAVCIVTGYLRYTDGHGG</sequence>
<reference evidence="4 5" key="1">
    <citation type="submission" date="2020-08" db="EMBL/GenBank/DDBJ databases">
        <title>Genome public.</title>
        <authorList>
            <person name="Liu C."/>
            <person name="Sun Q."/>
        </authorList>
    </citation>
    <scope>NUCLEOTIDE SEQUENCE [LARGE SCALE GENOMIC DNA]</scope>
    <source>
        <strain evidence="4 5">M2</strain>
    </source>
</reference>
<gene>
    <name evidence="4" type="ORF">H8S02_10150</name>
</gene>
<keyword evidence="1" id="KW-0378">Hydrolase</keyword>
<feature type="signal peptide" evidence="2">
    <location>
        <begin position="1"/>
        <end position="21"/>
    </location>
</feature>
<dbReference type="InterPro" id="IPR002508">
    <property type="entry name" value="MurNAc-LAA_cat"/>
</dbReference>
<dbReference type="Gene3D" id="3.40.630.40">
    <property type="entry name" value="Zn-dependent exopeptidases"/>
    <property type="match status" value="1"/>
</dbReference>
<evidence type="ECO:0000313" key="5">
    <source>
        <dbReference type="Proteomes" id="UP000641741"/>
    </source>
</evidence>
<dbReference type="EMBL" id="JACOPK010000009">
    <property type="protein sequence ID" value="MBC5696301.1"/>
    <property type="molecule type" value="Genomic_DNA"/>
</dbReference>
<proteinExistence type="predicted"/>
<protein>
    <submittedName>
        <fullName evidence="4">N-acetylmuramoyl-L-alanine amidase</fullName>
    </submittedName>
</protein>
<dbReference type="RefSeq" id="WP_186970411.1">
    <property type="nucleotide sequence ID" value="NZ_JACOPK010000009.1"/>
</dbReference>
<dbReference type="PANTHER" id="PTHR30404:SF0">
    <property type="entry name" value="N-ACETYLMURAMOYL-L-ALANINE AMIDASE AMIC"/>
    <property type="match status" value="1"/>
</dbReference>